<dbReference type="Pfam" id="PF02685">
    <property type="entry name" value="Glucokinase"/>
    <property type="match status" value="1"/>
</dbReference>
<dbReference type="GO" id="GO:0005524">
    <property type="term" value="F:ATP binding"/>
    <property type="evidence" value="ECO:0007669"/>
    <property type="project" value="UniProtKB-UniRule"/>
</dbReference>
<dbReference type="GO" id="GO:0004340">
    <property type="term" value="F:glucokinase activity"/>
    <property type="evidence" value="ECO:0007669"/>
    <property type="project" value="UniProtKB-UniRule"/>
</dbReference>
<keyword evidence="2 3" id="KW-0418">Kinase</keyword>
<dbReference type="EMBL" id="NHRY01000004">
    <property type="protein sequence ID" value="PPQ40870.1"/>
    <property type="molecule type" value="Genomic_DNA"/>
</dbReference>
<name>A0A2S6NPM1_RHOGL</name>
<dbReference type="CDD" id="cd24008">
    <property type="entry name" value="ASKHA_NBD_GLK"/>
    <property type="match status" value="1"/>
</dbReference>
<evidence type="ECO:0000313" key="5">
    <source>
        <dbReference type="EMBL" id="PPQ40870.1"/>
    </source>
</evidence>
<dbReference type="SUPFAM" id="SSF53067">
    <property type="entry name" value="Actin-like ATPase domain"/>
    <property type="match status" value="1"/>
</dbReference>
<evidence type="ECO:0000256" key="4">
    <source>
        <dbReference type="RuleBase" id="RU004046"/>
    </source>
</evidence>
<dbReference type="Proteomes" id="UP000239724">
    <property type="component" value="Unassembled WGS sequence"/>
</dbReference>
<dbReference type="AlphaFoldDB" id="A0A2S6NPM1"/>
<keyword evidence="3" id="KW-0067">ATP-binding</keyword>
<dbReference type="InterPro" id="IPR043129">
    <property type="entry name" value="ATPase_NBD"/>
</dbReference>
<reference evidence="5 6" key="1">
    <citation type="journal article" date="2018" name="Arch. Microbiol.">
        <title>New insights into the metabolic potential of the phototrophic purple bacterium Rhodopila globiformis DSM 161(T) from its draft genome sequence and evidence for a vanadium-dependent nitrogenase.</title>
        <authorList>
            <person name="Imhoff J.F."/>
            <person name="Rahn T."/>
            <person name="Kunzel S."/>
            <person name="Neulinger S.C."/>
        </authorList>
    </citation>
    <scope>NUCLEOTIDE SEQUENCE [LARGE SCALE GENOMIC DNA]</scope>
    <source>
        <strain evidence="5 6">DSM 161</strain>
    </source>
</reference>
<keyword evidence="1 3" id="KW-0808">Transferase</keyword>
<keyword evidence="6" id="KW-1185">Reference proteome</keyword>
<gene>
    <name evidence="3" type="primary">glk</name>
    <name evidence="5" type="ORF">CCS01_00075</name>
</gene>
<comment type="subcellular location">
    <subcellularLocation>
        <location evidence="3">Cytoplasm</location>
    </subcellularLocation>
</comment>
<dbReference type="Gene3D" id="3.30.420.40">
    <property type="match status" value="1"/>
</dbReference>
<keyword evidence="3" id="KW-0963">Cytoplasm</keyword>
<feature type="binding site" evidence="3">
    <location>
        <begin position="5"/>
        <end position="10"/>
    </location>
    <ligand>
        <name>ATP</name>
        <dbReference type="ChEBI" id="CHEBI:30616"/>
    </ligand>
</feature>
<dbReference type="PANTHER" id="PTHR47363:SF1">
    <property type="entry name" value="GLUCOKINASE"/>
    <property type="match status" value="1"/>
</dbReference>
<dbReference type="HAMAP" id="MF_00524">
    <property type="entry name" value="Glucokinase"/>
    <property type="match status" value="1"/>
</dbReference>
<dbReference type="PANTHER" id="PTHR47363">
    <property type="entry name" value="GLUCOKINASE"/>
    <property type="match status" value="1"/>
</dbReference>
<evidence type="ECO:0000256" key="2">
    <source>
        <dbReference type="ARBA" id="ARBA00022777"/>
    </source>
</evidence>
<dbReference type="EC" id="2.7.1.2" evidence="3"/>
<comment type="caution">
    <text evidence="5">The sequence shown here is derived from an EMBL/GenBank/DDBJ whole genome shotgun (WGS) entry which is preliminary data.</text>
</comment>
<evidence type="ECO:0000256" key="3">
    <source>
        <dbReference type="HAMAP-Rule" id="MF_00524"/>
    </source>
</evidence>
<accession>A0A2S6NPM1</accession>
<dbReference type="OrthoDB" id="9800595at2"/>
<keyword evidence="3" id="KW-0324">Glycolysis</keyword>
<evidence type="ECO:0000256" key="1">
    <source>
        <dbReference type="ARBA" id="ARBA00022679"/>
    </source>
</evidence>
<organism evidence="5 6">
    <name type="scientific">Rhodopila globiformis</name>
    <name type="common">Rhodopseudomonas globiformis</name>
    <dbReference type="NCBI Taxonomy" id="1071"/>
    <lineage>
        <taxon>Bacteria</taxon>
        <taxon>Pseudomonadati</taxon>
        <taxon>Pseudomonadota</taxon>
        <taxon>Alphaproteobacteria</taxon>
        <taxon>Acetobacterales</taxon>
        <taxon>Acetobacteraceae</taxon>
        <taxon>Rhodopila</taxon>
    </lineage>
</organism>
<dbReference type="GO" id="GO:0005737">
    <property type="term" value="C:cytoplasm"/>
    <property type="evidence" value="ECO:0007669"/>
    <property type="project" value="UniProtKB-SubCell"/>
</dbReference>
<dbReference type="GO" id="GO:0006096">
    <property type="term" value="P:glycolytic process"/>
    <property type="evidence" value="ECO:0007669"/>
    <property type="project" value="UniProtKB-UniRule"/>
</dbReference>
<comment type="similarity">
    <text evidence="3 4">Belongs to the bacterial glucokinase family.</text>
</comment>
<dbReference type="NCBIfam" id="TIGR00749">
    <property type="entry name" value="glk"/>
    <property type="match status" value="1"/>
</dbReference>
<protein>
    <recommendedName>
        <fullName evidence="3">Glucokinase</fullName>
        <ecNumber evidence="3">2.7.1.2</ecNumber>
    </recommendedName>
    <alternativeName>
        <fullName evidence="3">Glucose kinase</fullName>
    </alternativeName>
</protein>
<proteinExistence type="inferred from homology"/>
<evidence type="ECO:0000313" key="6">
    <source>
        <dbReference type="Proteomes" id="UP000239724"/>
    </source>
</evidence>
<dbReference type="GO" id="GO:0005536">
    <property type="term" value="F:D-glucose binding"/>
    <property type="evidence" value="ECO:0007669"/>
    <property type="project" value="InterPro"/>
</dbReference>
<dbReference type="Gene3D" id="3.40.367.20">
    <property type="match status" value="1"/>
</dbReference>
<sequence>MLIAGDVGGTKTLLALFTAEAGPRQPLARAEFVSADYPSLEAILRNFMLQTRRPVSFACLDVAGPVIGGRAHLTNLPWVLDEGAMQQTLGLQRVTLLNDLKAVAYAVPHLGPDDVHVLNQGEAEPHGPIGVIAPGTGLGEAFLTWHSDRYAAGSSEGGHADFAPADALQAGLWHYLFQRYGHVAYERVVSGSGLPNIYDFLRDSGHAPEAPAFAAALAAAADRTPLIVRAAQAQPPDALCAATLDVFIKAMGAEAGNLALKVLATGGLYLGGGIPPRILPQLDDGRFMRAFVSKGRFAELLGRIPVRVITCQAALLGAALYGLEQAAAGR</sequence>
<dbReference type="InterPro" id="IPR003836">
    <property type="entry name" value="Glucokinase"/>
</dbReference>
<comment type="catalytic activity">
    <reaction evidence="3">
        <text>D-glucose + ATP = D-glucose 6-phosphate + ADP + H(+)</text>
        <dbReference type="Rhea" id="RHEA:17825"/>
        <dbReference type="ChEBI" id="CHEBI:4167"/>
        <dbReference type="ChEBI" id="CHEBI:15378"/>
        <dbReference type="ChEBI" id="CHEBI:30616"/>
        <dbReference type="ChEBI" id="CHEBI:61548"/>
        <dbReference type="ChEBI" id="CHEBI:456216"/>
        <dbReference type="EC" id="2.7.1.2"/>
    </reaction>
</comment>
<keyword evidence="3" id="KW-0547">Nucleotide-binding</keyword>